<accession>A0A2L0H478</accession>
<dbReference type="AlphaFoldDB" id="A0A2L0H478"/>
<dbReference type="Proteomes" id="UP000239340">
    <property type="component" value="Chromosome"/>
</dbReference>
<proteinExistence type="predicted"/>
<evidence type="ECO:0000313" key="1">
    <source>
        <dbReference type="EMBL" id="AUX76301.1"/>
    </source>
</evidence>
<dbReference type="EMBL" id="CP024307">
    <property type="protein sequence ID" value="AUX76301.1"/>
    <property type="molecule type" value="Genomic_DNA"/>
</dbReference>
<evidence type="ECO:0000313" key="2">
    <source>
        <dbReference type="Proteomes" id="UP000239340"/>
    </source>
</evidence>
<organism evidence="1 2">
    <name type="scientific">Rhizobium fredii</name>
    <name type="common">Sinorhizobium fredii</name>
    <dbReference type="NCBI Taxonomy" id="380"/>
    <lineage>
        <taxon>Bacteria</taxon>
        <taxon>Pseudomonadati</taxon>
        <taxon>Pseudomonadota</taxon>
        <taxon>Alphaproteobacteria</taxon>
        <taxon>Hyphomicrobiales</taxon>
        <taxon>Rhizobiaceae</taxon>
        <taxon>Sinorhizobium/Ensifer group</taxon>
        <taxon>Sinorhizobium</taxon>
    </lineage>
</organism>
<protein>
    <submittedName>
        <fullName evidence="1">Uncharacterized protein</fullName>
    </submittedName>
</protein>
<name>A0A2L0H478_RHIFR</name>
<sequence>MVVERLRASKQKIDEEQRPEWIEDGRKWAAETAEYDELKRVAELAERLDAEQPTARPDAGALFRALCEAIYQEDADSYSQEELAEQLTGDARRWPSHDQLCWYIEGAQQVWDEVSDKI</sequence>
<reference evidence="1 2" key="1">
    <citation type="submission" date="2017-10" db="EMBL/GenBank/DDBJ databases">
        <title>Analysis of the genome sequences of Rhizobium populations associated to common bean (phaseolus vulgaris).</title>
        <authorList>
            <person name="Bustos P."/>
            <person name="Santamaria R.I."/>
            <person name="Miranda-Sanchez F."/>
            <person name="Perez-Carrascal O."/>
            <person name="Juarez S."/>
            <person name="Lozano L."/>
            <person name="Martinez-Flores I."/>
            <person name="Vinuesa P."/>
            <person name="Martinez-Romero E."/>
            <person name="Cevallos M.A."/>
            <person name="Romero D."/>
            <person name="Davila G."/>
            <person name="Gonzalez V."/>
        </authorList>
    </citation>
    <scope>NUCLEOTIDE SEQUENCE [LARGE SCALE GENOMIC DNA]</scope>
    <source>
        <strain evidence="1 2">NXT3</strain>
    </source>
</reference>
<gene>
    <name evidence="1" type="ORF">NXT3_CH01729</name>
</gene>